<feature type="transmembrane region" description="Helical" evidence="1">
    <location>
        <begin position="132"/>
        <end position="159"/>
    </location>
</feature>
<evidence type="ECO:0000313" key="2">
    <source>
        <dbReference type="EMBL" id="GLC29267.1"/>
    </source>
</evidence>
<keyword evidence="1" id="KW-1133">Transmembrane helix</keyword>
<evidence type="ECO:0000256" key="1">
    <source>
        <dbReference type="SAM" id="Phobius"/>
    </source>
</evidence>
<dbReference type="EMBL" id="BRXR01000001">
    <property type="protein sequence ID" value="GLC29267.1"/>
    <property type="molecule type" value="Genomic_DNA"/>
</dbReference>
<name>A0ABQ5N240_9CLOT</name>
<feature type="transmembrane region" description="Helical" evidence="1">
    <location>
        <begin position="57"/>
        <end position="81"/>
    </location>
</feature>
<keyword evidence="1" id="KW-0472">Membrane</keyword>
<organism evidence="2 3">
    <name type="scientific">Clostridium omnivorum</name>
    <dbReference type="NCBI Taxonomy" id="1604902"/>
    <lineage>
        <taxon>Bacteria</taxon>
        <taxon>Bacillati</taxon>
        <taxon>Bacillota</taxon>
        <taxon>Clostridia</taxon>
        <taxon>Eubacteriales</taxon>
        <taxon>Clostridiaceae</taxon>
        <taxon>Clostridium</taxon>
    </lineage>
</organism>
<evidence type="ECO:0000313" key="3">
    <source>
        <dbReference type="Proteomes" id="UP001208567"/>
    </source>
</evidence>
<gene>
    <name evidence="2" type="ORF">bsdE14_06770</name>
</gene>
<dbReference type="Proteomes" id="UP001208567">
    <property type="component" value="Unassembled WGS sequence"/>
</dbReference>
<keyword evidence="3" id="KW-1185">Reference proteome</keyword>
<proteinExistence type="predicted"/>
<sequence length="166" mass="18718">MSKSSNIARGGLLTALGVIFIYLSNVAPTSKIYLLGVASCIIPLSIIWTNIKNSIVVYGATCILCLLLIGFKGGVITYILFFGLYGFAKYYIEKLRKLPIEILLKILFFNVSIALIFLIYRVFFAGLLKINIAIPLAIFIFQFVFLVYDYALTLFISYVNRHYLKS</sequence>
<protein>
    <recommendedName>
        <fullName evidence="4">DUF2232 domain-containing protein</fullName>
    </recommendedName>
</protein>
<comment type="caution">
    <text evidence="2">The sequence shown here is derived from an EMBL/GenBank/DDBJ whole genome shotgun (WGS) entry which is preliminary data.</text>
</comment>
<reference evidence="2 3" key="1">
    <citation type="journal article" date="2024" name="Int. J. Syst. Evol. Microbiol.">
        <title>Clostridium omnivorum sp. nov., isolated from anoxic soil under the treatment of reductive soil disinfestation.</title>
        <authorList>
            <person name="Ueki A."/>
            <person name="Tonouchi A."/>
            <person name="Kaku N."/>
            <person name="Honma S."/>
            <person name="Ueki K."/>
        </authorList>
    </citation>
    <scope>NUCLEOTIDE SEQUENCE [LARGE SCALE GENOMIC DNA]</scope>
    <source>
        <strain evidence="2 3">E14</strain>
    </source>
</reference>
<keyword evidence="1" id="KW-0812">Transmembrane</keyword>
<feature type="transmembrane region" description="Helical" evidence="1">
    <location>
        <begin position="6"/>
        <end position="25"/>
    </location>
</feature>
<evidence type="ECO:0008006" key="4">
    <source>
        <dbReference type="Google" id="ProtNLM"/>
    </source>
</evidence>
<dbReference type="RefSeq" id="WP_264848554.1">
    <property type="nucleotide sequence ID" value="NZ_BRXR01000001.1"/>
</dbReference>
<feature type="transmembrane region" description="Helical" evidence="1">
    <location>
        <begin position="102"/>
        <end position="120"/>
    </location>
</feature>
<feature type="transmembrane region" description="Helical" evidence="1">
    <location>
        <begin position="32"/>
        <end position="51"/>
    </location>
</feature>
<accession>A0ABQ5N240</accession>